<dbReference type="GO" id="GO:0003677">
    <property type="term" value="F:DNA binding"/>
    <property type="evidence" value="ECO:0007669"/>
    <property type="project" value="InterPro"/>
</dbReference>
<evidence type="ECO:0000259" key="1">
    <source>
        <dbReference type="PROSITE" id="PS51011"/>
    </source>
</evidence>
<dbReference type="InterPro" id="IPR001606">
    <property type="entry name" value="ARID_dom"/>
</dbReference>
<dbReference type="EMBL" id="PKPP01013982">
    <property type="protein sequence ID" value="PWA40200.1"/>
    <property type="molecule type" value="Genomic_DNA"/>
</dbReference>
<dbReference type="PANTHER" id="PTHR46410">
    <property type="entry name" value="AT-RICH INTERACTIVE DOMAIN-CONTAINING PROTEIN 2"/>
    <property type="match status" value="1"/>
</dbReference>
<reference evidence="2 3" key="1">
    <citation type="journal article" date="2018" name="Mol. Plant">
        <title>The genome of Artemisia annua provides insight into the evolution of Asteraceae family and artemisinin biosynthesis.</title>
        <authorList>
            <person name="Shen Q."/>
            <person name="Zhang L."/>
            <person name="Liao Z."/>
            <person name="Wang S."/>
            <person name="Yan T."/>
            <person name="Shi P."/>
            <person name="Liu M."/>
            <person name="Fu X."/>
            <person name="Pan Q."/>
            <person name="Wang Y."/>
            <person name="Lv Z."/>
            <person name="Lu X."/>
            <person name="Zhang F."/>
            <person name="Jiang W."/>
            <person name="Ma Y."/>
            <person name="Chen M."/>
            <person name="Hao X."/>
            <person name="Li L."/>
            <person name="Tang Y."/>
            <person name="Lv G."/>
            <person name="Zhou Y."/>
            <person name="Sun X."/>
            <person name="Brodelius P.E."/>
            <person name="Rose J.K.C."/>
            <person name="Tang K."/>
        </authorList>
    </citation>
    <scope>NUCLEOTIDE SEQUENCE [LARGE SCALE GENOMIC DNA]</scope>
    <source>
        <strain evidence="3">cv. Huhao1</strain>
        <tissue evidence="2">Leaf</tissue>
    </source>
</reference>
<dbReference type="Pfam" id="PF22936">
    <property type="entry name" value="Pol_BBD"/>
    <property type="match status" value="1"/>
</dbReference>
<protein>
    <submittedName>
        <fullName evidence="2">Bulb-type lectin domain-containing protein</fullName>
    </submittedName>
</protein>
<dbReference type="GO" id="GO:0008270">
    <property type="term" value="F:zinc ion binding"/>
    <property type="evidence" value="ECO:0007669"/>
    <property type="project" value="InterPro"/>
</dbReference>
<dbReference type="SMART" id="SM00501">
    <property type="entry name" value="BRIGHT"/>
    <property type="match status" value="1"/>
</dbReference>
<dbReference type="InterPro" id="IPR036875">
    <property type="entry name" value="Znf_CCHC_sf"/>
</dbReference>
<dbReference type="SUPFAM" id="SSF46774">
    <property type="entry name" value="ARID-like"/>
    <property type="match status" value="1"/>
</dbReference>
<dbReference type="PANTHER" id="PTHR46410:SF26">
    <property type="entry name" value="BULB-TYPE LECTIN DOMAIN-CONTAINING PROTEIN-RELATED"/>
    <property type="match status" value="1"/>
</dbReference>
<evidence type="ECO:0000313" key="3">
    <source>
        <dbReference type="Proteomes" id="UP000245207"/>
    </source>
</evidence>
<dbReference type="Pfam" id="PF01388">
    <property type="entry name" value="ARID"/>
    <property type="match status" value="1"/>
</dbReference>
<keyword evidence="2" id="KW-0430">Lectin</keyword>
<dbReference type="PROSITE" id="PS51011">
    <property type="entry name" value="ARID"/>
    <property type="match status" value="1"/>
</dbReference>
<comment type="caution">
    <text evidence="2">The sequence shown here is derived from an EMBL/GenBank/DDBJ whole genome shotgun (WGS) entry which is preliminary data.</text>
</comment>
<name>A0A2U1KTX6_ARTAN</name>
<proteinExistence type="predicted"/>
<keyword evidence="3" id="KW-1185">Reference proteome</keyword>
<dbReference type="GO" id="GO:0030246">
    <property type="term" value="F:carbohydrate binding"/>
    <property type="evidence" value="ECO:0007669"/>
    <property type="project" value="UniProtKB-KW"/>
</dbReference>
<organism evidence="2 3">
    <name type="scientific">Artemisia annua</name>
    <name type="common">Sweet wormwood</name>
    <dbReference type="NCBI Taxonomy" id="35608"/>
    <lineage>
        <taxon>Eukaryota</taxon>
        <taxon>Viridiplantae</taxon>
        <taxon>Streptophyta</taxon>
        <taxon>Embryophyta</taxon>
        <taxon>Tracheophyta</taxon>
        <taxon>Spermatophyta</taxon>
        <taxon>Magnoliopsida</taxon>
        <taxon>eudicotyledons</taxon>
        <taxon>Gunneridae</taxon>
        <taxon>Pentapetalae</taxon>
        <taxon>asterids</taxon>
        <taxon>campanulids</taxon>
        <taxon>Asterales</taxon>
        <taxon>Asteraceae</taxon>
        <taxon>Asteroideae</taxon>
        <taxon>Anthemideae</taxon>
        <taxon>Artemisiinae</taxon>
        <taxon>Artemisia</taxon>
    </lineage>
</organism>
<feature type="domain" description="ARID" evidence="1">
    <location>
        <begin position="302"/>
        <end position="394"/>
    </location>
</feature>
<dbReference type="SUPFAM" id="SSF57756">
    <property type="entry name" value="Retrovirus zinc finger-like domains"/>
    <property type="match status" value="1"/>
</dbReference>
<dbReference type="Proteomes" id="UP000245207">
    <property type="component" value="Unassembled WGS sequence"/>
</dbReference>
<accession>A0A2U1KTX6</accession>
<gene>
    <name evidence="2" type="ORF">CTI12_AA565060</name>
</gene>
<dbReference type="OrthoDB" id="1751533at2759"/>
<dbReference type="InterPro" id="IPR054722">
    <property type="entry name" value="PolX-like_BBD"/>
</dbReference>
<dbReference type="InterPro" id="IPR036431">
    <property type="entry name" value="ARID_dom_sf"/>
</dbReference>
<evidence type="ECO:0000313" key="2">
    <source>
        <dbReference type="EMBL" id="PWA40200.1"/>
    </source>
</evidence>
<dbReference type="Gene3D" id="1.10.150.60">
    <property type="entry name" value="ARID DNA-binding domain"/>
    <property type="match status" value="1"/>
</dbReference>
<sequence length="464" mass="53695">MLVKKVLENEAFNASKKKEDTKDHKKTAVKTKRDKKARCYICKERGHAYWDCGNRKKLAGIELQQVTNTKEGVAAEGALYPEKVHIIADYMVEGSNDKTWDQVWYVSCFYKFHMCPRSDLFQELQYKFKMIGKEENEKKFILSYGIRDARVNTKNGDMVISKIQYTPEVSINILSYDLLEEQGYTVQINNNMCSIKYMYDEGTSGTKMESNNDLIWGPKEVIKEHDRFMEDYFASIDPNTECSLVKGLEELTWNRDDTQDYIDEEYISWNGNLYALKVNSFNRFMSFMNLIKKDELVFKNWAVVSKKFLEVIKWFYLVYLNYEMLEALPAMIGVIRIDLLCLHKMVASLGGYVAATLGNKWGMIAQMQGLTQEDGQAIKDCFRKFIDLMVVYHETARVPWGEKPMEVGESNKSAEAKDLHGQKEVAVMDGTQGETMNNLGVKVKIEEEEQHESSEDNNDFDVIV</sequence>
<dbReference type="AlphaFoldDB" id="A0A2U1KTX6"/>